<evidence type="ECO:0008006" key="3">
    <source>
        <dbReference type="Google" id="ProtNLM"/>
    </source>
</evidence>
<dbReference type="Gene3D" id="3.40.50.1820">
    <property type="entry name" value="alpha/beta hydrolase"/>
    <property type="match status" value="1"/>
</dbReference>
<comment type="caution">
    <text evidence="1">The sequence shown here is derived from an EMBL/GenBank/DDBJ whole genome shotgun (WGS) entry which is preliminary data.</text>
</comment>
<name>A0A553V1R4_9DEIO</name>
<dbReference type="EMBL" id="VKDB01000005">
    <property type="protein sequence ID" value="TSA86392.1"/>
    <property type="molecule type" value="Genomic_DNA"/>
</dbReference>
<dbReference type="OrthoDB" id="59842at2"/>
<gene>
    <name evidence="1" type="ORF">FNU79_06950</name>
</gene>
<proteinExistence type="predicted"/>
<protein>
    <recommendedName>
        <fullName evidence="3">Fungal lipase-like domain-containing protein</fullName>
    </recommendedName>
</protein>
<dbReference type="AlphaFoldDB" id="A0A553V1R4"/>
<dbReference type="Proteomes" id="UP000316092">
    <property type="component" value="Unassembled WGS sequence"/>
</dbReference>
<reference evidence="1 2" key="1">
    <citation type="submission" date="2019-07" db="EMBL/GenBank/DDBJ databases">
        <title>Deinococcus detaillus sp. nov., isolated from humus soil in Antarctica.</title>
        <authorList>
            <person name="Zhang K."/>
        </authorList>
    </citation>
    <scope>NUCLEOTIDE SEQUENCE [LARGE SCALE GENOMIC DNA]</scope>
    <source>
        <strain evidence="1 2">H1</strain>
    </source>
</reference>
<accession>A0A553V1R4</accession>
<organism evidence="1 2">
    <name type="scientific">Deinococcus detaillensis</name>
    <dbReference type="NCBI Taxonomy" id="2592048"/>
    <lineage>
        <taxon>Bacteria</taxon>
        <taxon>Thermotogati</taxon>
        <taxon>Deinococcota</taxon>
        <taxon>Deinococci</taxon>
        <taxon>Deinococcales</taxon>
        <taxon>Deinococcaceae</taxon>
        <taxon>Deinococcus</taxon>
    </lineage>
</organism>
<dbReference type="SUPFAM" id="SSF53474">
    <property type="entry name" value="alpha/beta-Hydrolases"/>
    <property type="match status" value="1"/>
</dbReference>
<dbReference type="RefSeq" id="WP_143720159.1">
    <property type="nucleotide sequence ID" value="NZ_VKDB01000005.1"/>
</dbReference>
<dbReference type="InterPro" id="IPR029058">
    <property type="entry name" value="AB_hydrolase_fold"/>
</dbReference>
<sequence>MRRFPVVPRFSAWPKLTELPLLNRRELPAGTLSGEAAVQALWALGEARAFTLLADCAAALCLYPAWERRDWKMPSAEQVLSAYGGEFRSVPALSVLGALRQETGRPNVLHCSSGLVFALYQQPDQLVLILGGTNTSHSDSQLHTFPAEAKQFRADVLNVLGRLPRLFVVAAEFTQLLLAERGRALPDLPLMVAGHSLGGGLAQYAAGLCGVPGVAFSPTALGRAVAAALPGAPEVLCLSLDGDPIPLIGTQHLQARLLGQHLRLPLHPSVPPARHITSHGQIYLHLLAWLREAWPELPSALES</sequence>
<evidence type="ECO:0000313" key="2">
    <source>
        <dbReference type="Proteomes" id="UP000316092"/>
    </source>
</evidence>
<evidence type="ECO:0000313" key="1">
    <source>
        <dbReference type="EMBL" id="TSA86392.1"/>
    </source>
</evidence>
<keyword evidence="2" id="KW-1185">Reference proteome</keyword>